<feature type="compositionally biased region" description="Low complexity" evidence="2">
    <location>
        <begin position="132"/>
        <end position="141"/>
    </location>
</feature>
<comment type="similarity">
    <text evidence="1">Belongs to the SIN1 family.</text>
</comment>
<reference evidence="6" key="1">
    <citation type="submission" date="2022-11" db="UniProtKB">
        <authorList>
            <consortium name="WormBaseParasite"/>
        </authorList>
    </citation>
    <scope>IDENTIFICATION</scope>
</reference>
<dbReference type="GO" id="GO:0005546">
    <property type="term" value="F:phosphatidylinositol-4,5-bisphosphate binding"/>
    <property type="evidence" value="ECO:0007669"/>
    <property type="project" value="TreeGrafter"/>
</dbReference>
<dbReference type="Pfam" id="PF25322">
    <property type="entry name" value="RBD_SIN1"/>
    <property type="match status" value="1"/>
</dbReference>
<dbReference type="InterPro" id="IPR057339">
    <property type="entry name" value="RBD_SIN1"/>
</dbReference>
<dbReference type="WBParaSite" id="Gr19_v10_g6391.t1">
    <property type="protein sequence ID" value="Gr19_v10_g6391.t1"/>
    <property type="gene ID" value="Gr19_v10_g6391"/>
</dbReference>
<evidence type="ECO:0000259" key="3">
    <source>
        <dbReference type="Pfam" id="PF16978"/>
    </source>
</evidence>
<dbReference type="GO" id="GO:0005737">
    <property type="term" value="C:cytoplasm"/>
    <property type="evidence" value="ECO:0007669"/>
    <property type="project" value="TreeGrafter"/>
</dbReference>
<evidence type="ECO:0000259" key="4">
    <source>
        <dbReference type="Pfam" id="PF25322"/>
    </source>
</evidence>
<dbReference type="Pfam" id="PF16978">
    <property type="entry name" value="CRIM"/>
    <property type="match status" value="1"/>
</dbReference>
<feature type="region of interest" description="Disordered" evidence="2">
    <location>
        <begin position="122"/>
        <end position="141"/>
    </location>
</feature>
<dbReference type="GO" id="GO:0005886">
    <property type="term" value="C:plasma membrane"/>
    <property type="evidence" value="ECO:0007669"/>
    <property type="project" value="TreeGrafter"/>
</dbReference>
<dbReference type="Proteomes" id="UP000887572">
    <property type="component" value="Unplaced"/>
</dbReference>
<feature type="domain" description="Target of rapamycin complex 2 subunit MAPKAP1-like Ras-binding" evidence="4">
    <location>
        <begin position="304"/>
        <end position="371"/>
    </location>
</feature>
<feature type="domain" description="CRIM" evidence="3">
    <location>
        <begin position="146"/>
        <end position="268"/>
    </location>
</feature>
<dbReference type="AlphaFoldDB" id="A0A914I300"/>
<protein>
    <submittedName>
        <fullName evidence="6">Sin1 middle CRIM domain-containing protein</fullName>
    </submittedName>
</protein>
<accession>A0A914I300</accession>
<proteinExistence type="inferred from homology"/>
<name>A0A914I300_GLORO</name>
<evidence type="ECO:0000256" key="1">
    <source>
        <dbReference type="ARBA" id="ARBA00009407"/>
    </source>
</evidence>
<keyword evidence="5" id="KW-1185">Reference proteome</keyword>
<evidence type="ECO:0000256" key="2">
    <source>
        <dbReference type="SAM" id="MobiDB-lite"/>
    </source>
</evidence>
<dbReference type="PANTHER" id="PTHR13335:SF1">
    <property type="entry name" value="TARGET OF RAPAMYCIN COMPLEX 2 SUBUNIT MAPKAP1"/>
    <property type="match status" value="1"/>
</dbReference>
<dbReference type="GO" id="GO:0038203">
    <property type="term" value="P:TORC2 signaling"/>
    <property type="evidence" value="ECO:0007669"/>
    <property type="project" value="TreeGrafter"/>
</dbReference>
<evidence type="ECO:0000313" key="5">
    <source>
        <dbReference type="Proteomes" id="UP000887572"/>
    </source>
</evidence>
<dbReference type="GO" id="GO:0031932">
    <property type="term" value="C:TORC2 complex"/>
    <property type="evidence" value="ECO:0007669"/>
    <property type="project" value="InterPro"/>
</dbReference>
<dbReference type="InterPro" id="IPR031567">
    <property type="entry name" value="CRIM_dom"/>
</dbReference>
<organism evidence="5 6">
    <name type="scientific">Globodera rostochiensis</name>
    <name type="common">Golden nematode worm</name>
    <name type="synonym">Heterodera rostochiensis</name>
    <dbReference type="NCBI Taxonomy" id="31243"/>
    <lineage>
        <taxon>Eukaryota</taxon>
        <taxon>Metazoa</taxon>
        <taxon>Ecdysozoa</taxon>
        <taxon>Nematoda</taxon>
        <taxon>Chromadorea</taxon>
        <taxon>Rhabditida</taxon>
        <taxon>Tylenchina</taxon>
        <taxon>Tylenchomorpha</taxon>
        <taxon>Tylenchoidea</taxon>
        <taxon>Heteroderidae</taxon>
        <taxon>Heteroderinae</taxon>
        <taxon>Globodera</taxon>
    </lineage>
</organism>
<sequence length="762" mass="84215">MAFFDKEELIDCLRYNLTVHDSSDLHCKCCPTSTKARSGREFRQMGGGGGGRRRRRKTAFRHLLRSQQLGAPSSSASVTAPLDERVRTRLMAKLAEFEASGVRKSRAATAQMPTGPCQIRFEPKNPAHQPPAGTSAAAASSANESSMTSRLLAETEVEDCANTYVEYAKFEAIAYAPNSKRFAIVFPCADCVIPIHIVRTARIADLIGLACHAFTRQQRDPPLCEPPSHYDLFLAEEDSLEFDTELPPQDRRRLVADCGFTALAMVERGAWKSSRRLSQAVDSQQHQLNMSGQLDFCNNKKKYSLDVPLKQVLDYAVERKQLDDQIMCPPHNATHFREPAYVLEPFDRPGHSLDLASSVSSIGTENFVLLRLNSARGDNLMPEKSWQTTALGAGGAAVQRPLSHSRSMVNIGALGHNAELMERQSTSTANTSVVTVAGYEFETHKNCFSAVQQQPAAASSHHHQKMSVERMDGILNRGVSAHRLAQLLLQQQQQCHRATDESSSAGNILGQYEVNRSHRFQPKTPSRLVLREHCLELVPAAAYQQQQHSENRQRKTSTVSKRTAGQMKRIPWELIAAAEVPPHSEQRPAAHRSVRIIWLCCALPSALQNIFVHQQRLAEAEILLETFACCVWKALLIEAAGHEAWHIGVRLSELLDLRRPSPVYALYQHSAGAALKPAVAAEKLAAASRMTDGCGVTAVSPSLSMAAAHVSRSGTCPAALSSHQCSLANKQLLMEQQRKRRHRLQASFSTPTIFLYYSGLEI</sequence>
<dbReference type="InterPro" id="IPR008828">
    <property type="entry name" value="Sin1/Avo1"/>
</dbReference>
<evidence type="ECO:0000313" key="6">
    <source>
        <dbReference type="WBParaSite" id="Gr19_v10_g6391.t1"/>
    </source>
</evidence>
<dbReference type="PANTHER" id="PTHR13335">
    <property type="entry name" value="TARGET OF RAPAMYCIN COMPLEX 2 SUBUNIT MAPKAP1"/>
    <property type="match status" value="1"/>
</dbReference>